<dbReference type="EMBL" id="CALTRL010002358">
    <property type="protein sequence ID" value="CAH7675539.1"/>
    <property type="molecule type" value="Genomic_DNA"/>
</dbReference>
<accession>A0AAV0AZ39</accession>
<dbReference type="Pfam" id="PF05193">
    <property type="entry name" value="Peptidase_M16_C"/>
    <property type="match status" value="1"/>
</dbReference>
<keyword evidence="7" id="KW-0378">Hydrolase</keyword>
<dbReference type="InterPro" id="IPR050361">
    <property type="entry name" value="MPP/UQCRC_Complex"/>
</dbReference>
<dbReference type="EC" id="3.4.24.64" evidence="4"/>
<reference evidence="14" key="1">
    <citation type="submission" date="2022-06" db="EMBL/GenBank/DDBJ databases">
        <authorList>
            <consortium name="SYNGENTA / RWTH Aachen University"/>
        </authorList>
    </citation>
    <scope>NUCLEOTIDE SEQUENCE</scope>
</reference>
<sequence>FTGSEVCFWDDTIDIINLAISIEGVGWSSHDLFVMLIMQSIFGNWDRSLGSRPLMSSRLSHTLSSNNLVNISLLFLTFYSDTGLWGIYLISENLTEIDDLVFFTL</sequence>
<comment type="caution">
    <text evidence="14">The sequence shown here is derived from an EMBL/GenBank/DDBJ whole genome shotgun (WGS) entry which is preliminary data.</text>
</comment>
<feature type="non-terminal residue" evidence="14">
    <location>
        <position position="1"/>
    </location>
</feature>
<dbReference type="GO" id="GO:0006627">
    <property type="term" value="P:protein processing involved in protein targeting to mitochondrion"/>
    <property type="evidence" value="ECO:0007669"/>
    <property type="project" value="TreeGrafter"/>
</dbReference>
<evidence type="ECO:0000313" key="15">
    <source>
        <dbReference type="Proteomes" id="UP001153365"/>
    </source>
</evidence>
<evidence type="ECO:0000256" key="1">
    <source>
        <dbReference type="ARBA" id="ARBA00001098"/>
    </source>
</evidence>
<dbReference type="Gene3D" id="3.30.830.10">
    <property type="entry name" value="Metalloenzyme, LuxS/M16 peptidase-like"/>
    <property type="match status" value="1"/>
</dbReference>
<protein>
    <recommendedName>
        <fullName evidence="4">mitochondrial processing peptidase</fullName>
        <ecNumber evidence="4">3.4.24.64</ecNumber>
    </recommendedName>
    <alternativeName>
        <fullName evidence="11">Beta-MPP</fullName>
    </alternativeName>
</protein>
<dbReference type="GO" id="GO:0005739">
    <property type="term" value="C:mitochondrion"/>
    <property type="evidence" value="ECO:0007669"/>
    <property type="project" value="UniProtKB-SubCell"/>
</dbReference>
<comment type="subcellular location">
    <subcellularLocation>
        <location evidence="2">Mitochondrion</location>
    </subcellularLocation>
</comment>
<gene>
    <name evidence="14" type="ORF">PPACK8108_LOCUS10556</name>
</gene>
<feature type="domain" description="Peptidase M16 C-terminal" evidence="13">
    <location>
        <begin position="3"/>
        <end position="100"/>
    </location>
</feature>
<dbReference type="GO" id="GO:0004222">
    <property type="term" value="F:metalloendopeptidase activity"/>
    <property type="evidence" value="ECO:0007669"/>
    <property type="project" value="UniProtKB-EC"/>
</dbReference>
<dbReference type="GO" id="GO:0046872">
    <property type="term" value="F:metal ion binding"/>
    <property type="evidence" value="ECO:0007669"/>
    <property type="project" value="UniProtKB-KW"/>
</dbReference>
<dbReference type="SUPFAM" id="SSF63411">
    <property type="entry name" value="LuxS/MPP-like metallohydrolase"/>
    <property type="match status" value="1"/>
</dbReference>
<comment type="catalytic activity">
    <reaction evidence="1">
        <text>Release of N-terminal transit peptides from precursor proteins imported into the mitochondrion, typically with Arg in position P2.</text>
        <dbReference type="EC" id="3.4.24.64"/>
    </reaction>
</comment>
<evidence type="ECO:0000259" key="13">
    <source>
        <dbReference type="Pfam" id="PF05193"/>
    </source>
</evidence>
<evidence type="ECO:0000256" key="4">
    <source>
        <dbReference type="ARBA" id="ARBA00012299"/>
    </source>
</evidence>
<evidence type="ECO:0000256" key="9">
    <source>
        <dbReference type="ARBA" id="ARBA00023049"/>
    </source>
</evidence>
<evidence type="ECO:0000256" key="5">
    <source>
        <dbReference type="ARBA" id="ARBA00022670"/>
    </source>
</evidence>
<dbReference type="InterPro" id="IPR007863">
    <property type="entry name" value="Peptidase_M16_C"/>
</dbReference>
<evidence type="ECO:0000256" key="11">
    <source>
        <dbReference type="ARBA" id="ARBA00031018"/>
    </source>
</evidence>
<evidence type="ECO:0000256" key="3">
    <source>
        <dbReference type="ARBA" id="ARBA00007261"/>
    </source>
</evidence>
<dbReference type="PANTHER" id="PTHR11851">
    <property type="entry name" value="METALLOPROTEASE"/>
    <property type="match status" value="1"/>
</dbReference>
<dbReference type="InterPro" id="IPR011249">
    <property type="entry name" value="Metalloenz_LuxS/M16"/>
</dbReference>
<keyword evidence="5" id="KW-0645">Protease</keyword>
<dbReference type="Proteomes" id="UP001153365">
    <property type="component" value="Unassembled WGS sequence"/>
</dbReference>
<keyword evidence="15" id="KW-1185">Reference proteome</keyword>
<comment type="similarity">
    <text evidence="3">Belongs to the peptidase M16 family.</text>
</comment>
<keyword evidence="8" id="KW-0862">Zinc</keyword>
<keyword evidence="10" id="KW-0496">Mitochondrion</keyword>
<comment type="function">
    <text evidence="12">Catalytic subunit of the essential mitochondrial processing protease (MPP), which cleaves the mitochondrial sequence off newly imported precursors proteins. Preferentially, cleaves after an arginine at position P2.</text>
</comment>
<evidence type="ECO:0000256" key="12">
    <source>
        <dbReference type="ARBA" id="ARBA00045757"/>
    </source>
</evidence>
<evidence type="ECO:0000256" key="6">
    <source>
        <dbReference type="ARBA" id="ARBA00022723"/>
    </source>
</evidence>
<evidence type="ECO:0000256" key="10">
    <source>
        <dbReference type="ARBA" id="ARBA00023128"/>
    </source>
</evidence>
<organism evidence="14 15">
    <name type="scientific">Phakopsora pachyrhizi</name>
    <name type="common">Asian soybean rust disease fungus</name>
    <dbReference type="NCBI Taxonomy" id="170000"/>
    <lineage>
        <taxon>Eukaryota</taxon>
        <taxon>Fungi</taxon>
        <taxon>Dikarya</taxon>
        <taxon>Basidiomycota</taxon>
        <taxon>Pucciniomycotina</taxon>
        <taxon>Pucciniomycetes</taxon>
        <taxon>Pucciniales</taxon>
        <taxon>Phakopsoraceae</taxon>
        <taxon>Phakopsora</taxon>
    </lineage>
</organism>
<evidence type="ECO:0000256" key="7">
    <source>
        <dbReference type="ARBA" id="ARBA00022801"/>
    </source>
</evidence>
<evidence type="ECO:0000256" key="2">
    <source>
        <dbReference type="ARBA" id="ARBA00004173"/>
    </source>
</evidence>
<dbReference type="PANTHER" id="PTHR11851:SF149">
    <property type="entry name" value="GH01077P"/>
    <property type="match status" value="1"/>
</dbReference>
<proteinExistence type="inferred from homology"/>
<dbReference type="AlphaFoldDB" id="A0AAV0AZ39"/>
<evidence type="ECO:0000256" key="8">
    <source>
        <dbReference type="ARBA" id="ARBA00022833"/>
    </source>
</evidence>
<name>A0AAV0AZ39_PHAPC</name>
<keyword evidence="6" id="KW-0479">Metal-binding</keyword>
<keyword evidence="9" id="KW-0482">Metalloprotease</keyword>
<evidence type="ECO:0000313" key="14">
    <source>
        <dbReference type="EMBL" id="CAH7675539.1"/>
    </source>
</evidence>